<feature type="region of interest" description="Disordered" evidence="1">
    <location>
        <begin position="232"/>
        <end position="297"/>
    </location>
</feature>
<comment type="caution">
    <text evidence="3">The sequence shown here is derived from an EMBL/GenBank/DDBJ whole genome shotgun (WGS) entry which is preliminary data.</text>
</comment>
<dbReference type="Pfam" id="PF13815">
    <property type="entry name" value="Dzip-like_N"/>
    <property type="match status" value="1"/>
</dbReference>
<accession>A0A836BST7</accession>
<dbReference type="OrthoDB" id="515971at2759"/>
<feature type="domain" description="Cilium assembly protein DZIP1 N-terminal" evidence="2">
    <location>
        <begin position="74"/>
        <end position="156"/>
    </location>
</feature>
<evidence type="ECO:0000313" key="4">
    <source>
        <dbReference type="Proteomes" id="UP000612055"/>
    </source>
</evidence>
<dbReference type="AlphaFoldDB" id="A0A836BST7"/>
<organism evidence="3 4">
    <name type="scientific">Edaphochlamys debaryana</name>
    <dbReference type="NCBI Taxonomy" id="47281"/>
    <lineage>
        <taxon>Eukaryota</taxon>
        <taxon>Viridiplantae</taxon>
        <taxon>Chlorophyta</taxon>
        <taxon>core chlorophytes</taxon>
        <taxon>Chlorophyceae</taxon>
        <taxon>CS clade</taxon>
        <taxon>Chlamydomonadales</taxon>
        <taxon>Chlamydomonadales incertae sedis</taxon>
        <taxon>Edaphochlamys</taxon>
    </lineage>
</organism>
<evidence type="ECO:0000256" key="1">
    <source>
        <dbReference type="SAM" id="MobiDB-lite"/>
    </source>
</evidence>
<dbReference type="InterPro" id="IPR032714">
    <property type="entry name" value="DZIP1_N"/>
</dbReference>
<name>A0A836BST7_9CHLO</name>
<reference evidence="3" key="1">
    <citation type="journal article" date="2020" name="bioRxiv">
        <title>Comparative genomics of Chlamydomonas.</title>
        <authorList>
            <person name="Craig R.J."/>
            <person name="Hasan A.R."/>
            <person name="Ness R.W."/>
            <person name="Keightley P.D."/>
        </authorList>
    </citation>
    <scope>NUCLEOTIDE SEQUENCE</scope>
    <source>
        <strain evidence="3">CCAP 11/70</strain>
    </source>
</reference>
<dbReference type="Proteomes" id="UP000612055">
    <property type="component" value="Unassembled WGS sequence"/>
</dbReference>
<dbReference type="EMBL" id="JAEHOE010000097">
    <property type="protein sequence ID" value="KAG2487452.1"/>
    <property type="molecule type" value="Genomic_DNA"/>
</dbReference>
<evidence type="ECO:0000313" key="3">
    <source>
        <dbReference type="EMBL" id="KAG2487452.1"/>
    </source>
</evidence>
<proteinExistence type="predicted"/>
<evidence type="ECO:0000259" key="2">
    <source>
        <dbReference type="Pfam" id="PF13815"/>
    </source>
</evidence>
<gene>
    <name evidence="3" type="ORF">HYH03_014019</name>
</gene>
<protein>
    <recommendedName>
        <fullName evidence="2">Cilium assembly protein DZIP1 N-terminal domain-containing protein</fullName>
    </recommendedName>
</protein>
<sequence length="297" mass="32461">MSSASLVRLLAKQSDELSKDIDSFSDRAFELQRLAKALQERSGRETVEKATQVETTAVGAPSYQLDRAKRLAPFAFSALDRKVNWRKIRAINVDRVERDTDVRSVLELYGELAYANLDKESVYDLSEANLLKLVRCLQMLVQYQQFQIEQGLATIQILKEDQVATVGLLRMLPHVDVSEVEEHLIRLQKDFYRVADADMDAMFAQVRTEERTGARDTVGVNVDQTKATLDLTQFGIDPNGGPDGKAGAERPSAARRGGSVTLAPGGQQQGSGAPGAGPPGPQAPVSLKGLPPGIGQW</sequence>
<keyword evidence="4" id="KW-1185">Reference proteome</keyword>